<reference evidence="2 3" key="1">
    <citation type="submission" date="2015-09" db="EMBL/GenBank/DDBJ databases">
        <title>Identification and resolution of microdiversity through metagenomic sequencing of parallel consortia.</title>
        <authorList>
            <person name="Nelson W.C."/>
            <person name="Romine M.F."/>
            <person name="Lindemann S.R."/>
        </authorList>
    </citation>
    <scope>NUCLEOTIDE SEQUENCE [LARGE SCALE GENOMIC DNA]</scope>
    <source>
        <strain evidence="2">HL-49</strain>
    </source>
</reference>
<evidence type="ECO:0008006" key="4">
    <source>
        <dbReference type="Google" id="ProtNLM"/>
    </source>
</evidence>
<evidence type="ECO:0000313" key="2">
    <source>
        <dbReference type="EMBL" id="KPQ10799.1"/>
    </source>
</evidence>
<keyword evidence="1" id="KW-1133">Transmembrane helix</keyword>
<feature type="transmembrane region" description="Helical" evidence="1">
    <location>
        <begin position="181"/>
        <end position="200"/>
    </location>
</feature>
<dbReference type="AlphaFoldDB" id="A0A0P7Y2X4"/>
<sequence>MKKAQKAIALINLLVLLVLIFWNYRVNAIGINGNTVGSLSREYENLFTPSSYAFSIWGLIFLALLAQAIYLVRSAFSKTESQFIWQMGPPLILANTLNGAWLWFWLTEQTGLSVVIMLGILGSLVAVILRLNMERWHAPRYIIGWIWWPICLYSGWIAVATIANFSAYLAKIGWAGGLDELTWTIVMILVATALNLWMIYTRSMREFALVGVWALVAIAVRHWDEIVPLQITAIAGAALIFLYSSYHGFKNRKTNPFNPKNFV</sequence>
<feature type="transmembrane region" description="Helical" evidence="1">
    <location>
        <begin position="145"/>
        <end position="169"/>
    </location>
</feature>
<feature type="transmembrane region" description="Helical" evidence="1">
    <location>
        <begin position="52"/>
        <end position="72"/>
    </location>
</feature>
<dbReference type="PATRIC" id="fig|1305737.6.peg.69"/>
<dbReference type="EMBL" id="LJXT01000127">
    <property type="protein sequence ID" value="KPQ10799.1"/>
    <property type="molecule type" value="Genomic_DNA"/>
</dbReference>
<evidence type="ECO:0000256" key="1">
    <source>
        <dbReference type="SAM" id="Phobius"/>
    </source>
</evidence>
<organism evidence="2 3">
    <name type="scientific">Algoriphagus marincola HL-49</name>
    <dbReference type="NCBI Taxonomy" id="1305737"/>
    <lineage>
        <taxon>Bacteria</taxon>
        <taxon>Pseudomonadati</taxon>
        <taxon>Bacteroidota</taxon>
        <taxon>Cytophagia</taxon>
        <taxon>Cytophagales</taxon>
        <taxon>Cyclobacteriaceae</taxon>
        <taxon>Algoriphagus</taxon>
    </lineage>
</organism>
<dbReference type="STRING" id="1305737.GCA_000526355_03257"/>
<feature type="transmembrane region" description="Helical" evidence="1">
    <location>
        <begin position="84"/>
        <end position="106"/>
    </location>
</feature>
<keyword evidence="1" id="KW-0472">Membrane</keyword>
<evidence type="ECO:0000313" key="3">
    <source>
        <dbReference type="Proteomes" id="UP000050421"/>
    </source>
</evidence>
<dbReference type="PANTHER" id="PTHR33802">
    <property type="entry name" value="SI:CH211-161H7.5-RELATED"/>
    <property type="match status" value="1"/>
</dbReference>
<feature type="transmembrane region" description="Helical" evidence="1">
    <location>
        <begin position="229"/>
        <end position="246"/>
    </location>
</feature>
<dbReference type="eggNOG" id="COG0474">
    <property type="taxonomic scope" value="Bacteria"/>
</dbReference>
<feature type="transmembrane region" description="Helical" evidence="1">
    <location>
        <begin position="112"/>
        <end position="133"/>
    </location>
</feature>
<dbReference type="OrthoDB" id="5189031at2"/>
<dbReference type="PANTHER" id="PTHR33802:SF1">
    <property type="entry name" value="XK-RELATED PROTEIN"/>
    <property type="match status" value="1"/>
</dbReference>
<keyword evidence="1" id="KW-0812">Transmembrane</keyword>
<gene>
    <name evidence="2" type="ORF">HLUCCX10_15555</name>
</gene>
<comment type="caution">
    <text evidence="2">The sequence shown here is derived from an EMBL/GenBank/DDBJ whole genome shotgun (WGS) entry which is preliminary data.</text>
</comment>
<protein>
    <recommendedName>
        <fullName evidence="4">Tryptophan-rich sensory protein</fullName>
    </recommendedName>
</protein>
<dbReference type="Proteomes" id="UP000050421">
    <property type="component" value="Unassembled WGS sequence"/>
</dbReference>
<accession>A0A0P7Y2X4</accession>
<proteinExistence type="predicted"/>
<name>A0A0P7Y2X4_9BACT</name>
<feature type="transmembrane region" description="Helical" evidence="1">
    <location>
        <begin position="207"/>
        <end position="223"/>
    </location>
</feature>